<accession>A0ABR3GA20</accession>
<dbReference type="EMBL" id="JBBBZM010000150">
    <property type="protein sequence ID" value="KAL0632803.1"/>
    <property type="molecule type" value="Genomic_DNA"/>
</dbReference>
<gene>
    <name evidence="1" type="ORF">Q9L58_008319</name>
</gene>
<evidence type="ECO:0000313" key="2">
    <source>
        <dbReference type="Proteomes" id="UP001447188"/>
    </source>
</evidence>
<name>A0ABR3GA20_9PEZI</name>
<keyword evidence="2" id="KW-1185">Reference proteome</keyword>
<evidence type="ECO:0000313" key="1">
    <source>
        <dbReference type="EMBL" id="KAL0632803.1"/>
    </source>
</evidence>
<protein>
    <submittedName>
        <fullName evidence="1">Uncharacterized protein</fullName>
    </submittedName>
</protein>
<dbReference type="Proteomes" id="UP001447188">
    <property type="component" value="Unassembled WGS sequence"/>
</dbReference>
<comment type="caution">
    <text evidence="1">The sequence shown here is derived from an EMBL/GenBank/DDBJ whole genome shotgun (WGS) entry which is preliminary data.</text>
</comment>
<sequence length="428" mass="45573">MGKSIKTPVTIVVRRSQTDKGPLPWNHPYRAAGLFITTKLQSHSPTPLALLSTVLSLLPSGRRIIDLHPAAADPAWWQVATSTGTRELADWSPQAWKEFSANKGKNGLKLFLLPSIPLELLLPSPSKSIGPPLVPPNPVASVVAPPSPVAHTLHPRITEALKHAQYYPTEEIIQRIGRESLHVAVSHYLGNPTTILVLAPIFSLLLTECSRSETGPSSIIVTPTYAHALHVVGHIRTFLRWTMAYTGIILGDSGVLLGISGPEAVVAVVPVSEITGRLHSPQVVLLGNMDIECEPGVVVTRVTGTRTGGWQLSDTATNQAEVYSAIATSGMANGVLAACRSLSEGMVVVLGNQDLADELADVEGVEVMRQGGVLPVEIVRILLCMELGVLEGLCVPVVAGIVAVQESQDVLELFAEMVGEKGMLILLA</sequence>
<organism evidence="1 2">
    <name type="scientific">Discina gigas</name>
    <dbReference type="NCBI Taxonomy" id="1032678"/>
    <lineage>
        <taxon>Eukaryota</taxon>
        <taxon>Fungi</taxon>
        <taxon>Dikarya</taxon>
        <taxon>Ascomycota</taxon>
        <taxon>Pezizomycotina</taxon>
        <taxon>Pezizomycetes</taxon>
        <taxon>Pezizales</taxon>
        <taxon>Discinaceae</taxon>
        <taxon>Discina</taxon>
    </lineage>
</organism>
<proteinExistence type="predicted"/>
<reference evidence="1 2" key="1">
    <citation type="submission" date="2024-02" db="EMBL/GenBank/DDBJ databases">
        <title>Discinaceae phylogenomics.</title>
        <authorList>
            <person name="Dirks A.C."/>
            <person name="James T.Y."/>
        </authorList>
    </citation>
    <scope>NUCLEOTIDE SEQUENCE [LARGE SCALE GENOMIC DNA]</scope>
    <source>
        <strain evidence="1 2">ACD0624</strain>
    </source>
</reference>